<organism evidence="3 4">
    <name type="scientific">Burkholderia aenigmatica</name>
    <dbReference type="NCBI Taxonomy" id="2015348"/>
    <lineage>
        <taxon>Bacteria</taxon>
        <taxon>Pseudomonadati</taxon>
        <taxon>Pseudomonadota</taxon>
        <taxon>Betaproteobacteria</taxon>
        <taxon>Burkholderiales</taxon>
        <taxon>Burkholderiaceae</taxon>
        <taxon>Burkholderia</taxon>
        <taxon>Burkholderia cepacia complex</taxon>
    </lineage>
</organism>
<evidence type="ECO:0000313" key="4">
    <source>
        <dbReference type="Proteomes" id="UP000494261"/>
    </source>
</evidence>
<accession>A0A6P2NT45</accession>
<name>A0A6P2NT45_9BURK</name>
<reference evidence="3 4" key="1">
    <citation type="submission" date="2019-09" db="EMBL/GenBank/DDBJ databases">
        <authorList>
            <person name="Depoorter E."/>
        </authorList>
    </citation>
    <scope>NUCLEOTIDE SEQUENCE [LARGE SCALE GENOMIC DNA]</scope>
    <source>
        <strain evidence="3">LMG 13014</strain>
    </source>
</reference>
<evidence type="ECO:0000313" key="3">
    <source>
        <dbReference type="EMBL" id="VWB98021.1"/>
    </source>
</evidence>
<keyword evidence="2" id="KW-0812">Transmembrane</keyword>
<feature type="region of interest" description="Disordered" evidence="1">
    <location>
        <begin position="209"/>
        <end position="229"/>
    </location>
</feature>
<dbReference type="AlphaFoldDB" id="A0A6P2NT45"/>
<evidence type="ECO:0000256" key="2">
    <source>
        <dbReference type="SAM" id="Phobius"/>
    </source>
</evidence>
<feature type="compositionally biased region" description="Polar residues" evidence="1">
    <location>
        <begin position="214"/>
        <end position="229"/>
    </location>
</feature>
<evidence type="ECO:0000256" key="1">
    <source>
        <dbReference type="SAM" id="MobiDB-lite"/>
    </source>
</evidence>
<protein>
    <submittedName>
        <fullName evidence="3">Uncharacterized protein</fullName>
    </submittedName>
</protein>
<keyword evidence="2" id="KW-1133">Transmembrane helix</keyword>
<dbReference type="EMBL" id="CABVQC010000033">
    <property type="protein sequence ID" value="VWB98021.1"/>
    <property type="molecule type" value="Genomic_DNA"/>
</dbReference>
<proteinExistence type="predicted"/>
<gene>
    <name evidence="3" type="ORF">BLA13014_04584</name>
</gene>
<sequence length="229" mass="25586">MEVTGVIQPAVRRKALKNIANAYSKVEETDVQTRTELFQCVGMILMALMFLTGKVAVFGSMLLALIVWGIDGLLKVRNGVFFGEFCDLLAKYDPLAKQEYWSAQKELKGMDSASDWRAFDAEFRKWERIERNLLTPRSNAQAQSMSSVQRFLNKVVFPQPTSTQTSWRAHVYSLLQITIRLQSARPSERKSLIDQLQAVLDRLNASDMAGMLDPTSQGPSSLDGSSGSA</sequence>
<dbReference type="Proteomes" id="UP000494261">
    <property type="component" value="Unassembled WGS sequence"/>
</dbReference>
<feature type="transmembrane region" description="Helical" evidence="2">
    <location>
        <begin position="43"/>
        <end position="68"/>
    </location>
</feature>
<keyword evidence="2" id="KW-0472">Membrane</keyword>